<evidence type="ECO:0000313" key="2">
    <source>
        <dbReference type="EMBL" id="MBJ6371333.1"/>
    </source>
</evidence>
<dbReference type="InterPro" id="IPR045601">
    <property type="entry name" value="DUF6455"/>
</dbReference>
<keyword evidence="3" id="KW-1185">Reference proteome</keyword>
<evidence type="ECO:0000259" key="1">
    <source>
        <dbReference type="Pfam" id="PF20056"/>
    </source>
</evidence>
<feature type="domain" description="DUF6455" evidence="1">
    <location>
        <begin position="1"/>
        <end position="83"/>
    </location>
</feature>
<gene>
    <name evidence="2" type="ORF">JF290_07315</name>
</gene>
<evidence type="ECO:0000313" key="3">
    <source>
        <dbReference type="Proteomes" id="UP000619079"/>
    </source>
</evidence>
<protein>
    <recommendedName>
        <fullName evidence="1">DUF6455 domain-containing protein</fullName>
    </recommendedName>
</protein>
<sequence>MRVMGKLMDHVRLVARMAGATRTDLVAAHAQGELTQRDWAKMVQTCRRCGWSDECADWLDCHETAESAPGQCPNRAVFERLRTAAPQNETQEA</sequence>
<comment type="caution">
    <text evidence="2">The sequence shown here is derived from an EMBL/GenBank/DDBJ whole genome shotgun (WGS) entry which is preliminary data.</text>
</comment>
<proteinExistence type="predicted"/>
<name>A0A8J7J983_9RHOB</name>
<organism evidence="2 3">
    <name type="scientific">Sedimentitalea arenosa</name>
    <dbReference type="NCBI Taxonomy" id="2798803"/>
    <lineage>
        <taxon>Bacteria</taxon>
        <taxon>Pseudomonadati</taxon>
        <taxon>Pseudomonadota</taxon>
        <taxon>Alphaproteobacteria</taxon>
        <taxon>Rhodobacterales</taxon>
        <taxon>Paracoccaceae</taxon>
        <taxon>Sedimentitalea</taxon>
    </lineage>
</organism>
<dbReference type="Proteomes" id="UP000619079">
    <property type="component" value="Unassembled WGS sequence"/>
</dbReference>
<dbReference type="RefSeq" id="WP_199024188.1">
    <property type="nucleotide sequence ID" value="NZ_JAELVR010000004.1"/>
</dbReference>
<dbReference type="EMBL" id="JAELVR010000004">
    <property type="protein sequence ID" value="MBJ6371333.1"/>
    <property type="molecule type" value="Genomic_DNA"/>
</dbReference>
<accession>A0A8J7J983</accession>
<dbReference type="Pfam" id="PF20056">
    <property type="entry name" value="DUF6455"/>
    <property type="match status" value="1"/>
</dbReference>
<reference evidence="2" key="1">
    <citation type="submission" date="2020-12" db="EMBL/GenBank/DDBJ databases">
        <title>Sedimentitalea sp. nov., isolated from sand in Incheon.</title>
        <authorList>
            <person name="Kim W."/>
        </authorList>
    </citation>
    <scope>NUCLEOTIDE SEQUENCE</scope>
    <source>
        <strain evidence="2">CAU 1593</strain>
    </source>
</reference>
<dbReference type="AlphaFoldDB" id="A0A8J7J983"/>